<feature type="compositionally biased region" description="Pro residues" evidence="2">
    <location>
        <begin position="15"/>
        <end position="26"/>
    </location>
</feature>
<dbReference type="EMBL" id="JAXOVC010000009">
    <property type="protein sequence ID" value="KAK4497335.1"/>
    <property type="molecule type" value="Genomic_DNA"/>
</dbReference>
<keyword evidence="1" id="KW-0175">Coiled coil</keyword>
<feature type="coiled-coil region" evidence="1">
    <location>
        <begin position="58"/>
        <end position="88"/>
    </location>
</feature>
<sequence>MPPIPQSAPTIPELHLPPPILLPPNPFGNMSRRTRRDSLTDTRQRPIIVTHPARDGWHERQEDLIKVHRELIAQYEELREKIRAANIRLGLEVRSQGDENVRAHEAPEA</sequence>
<dbReference type="Proteomes" id="UP001305779">
    <property type="component" value="Unassembled WGS sequence"/>
</dbReference>
<accession>A0ABR0E7W6</accession>
<gene>
    <name evidence="3" type="ORF">PRZ48_011786</name>
</gene>
<feature type="region of interest" description="Disordered" evidence="2">
    <location>
        <begin position="1"/>
        <end position="54"/>
    </location>
</feature>
<organism evidence="3 4">
    <name type="scientific">Zasmidium cellare</name>
    <name type="common">Wine cellar mold</name>
    <name type="synonym">Racodium cellare</name>
    <dbReference type="NCBI Taxonomy" id="395010"/>
    <lineage>
        <taxon>Eukaryota</taxon>
        <taxon>Fungi</taxon>
        <taxon>Dikarya</taxon>
        <taxon>Ascomycota</taxon>
        <taxon>Pezizomycotina</taxon>
        <taxon>Dothideomycetes</taxon>
        <taxon>Dothideomycetidae</taxon>
        <taxon>Mycosphaerellales</taxon>
        <taxon>Mycosphaerellaceae</taxon>
        <taxon>Zasmidium</taxon>
    </lineage>
</organism>
<keyword evidence="4" id="KW-1185">Reference proteome</keyword>
<proteinExistence type="predicted"/>
<protein>
    <submittedName>
        <fullName evidence="3">Uncharacterized protein</fullName>
    </submittedName>
</protein>
<reference evidence="3 4" key="1">
    <citation type="journal article" date="2023" name="G3 (Bethesda)">
        <title>A chromosome-level genome assembly of Zasmidium syzygii isolated from banana leaves.</title>
        <authorList>
            <person name="van Westerhoven A.C."/>
            <person name="Mehrabi R."/>
            <person name="Talebi R."/>
            <person name="Steentjes M.B.F."/>
            <person name="Corcolon B."/>
            <person name="Chong P.A."/>
            <person name="Kema G.H.J."/>
            <person name="Seidl M.F."/>
        </authorList>
    </citation>
    <scope>NUCLEOTIDE SEQUENCE [LARGE SCALE GENOMIC DNA]</scope>
    <source>
        <strain evidence="3 4">P124</strain>
    </source>
</reference>
<evidence type="ECO:0000313" key="4">
    <source>
        <dbReference type="Proteomes" id="UP001305779"/>
    </source>
</evidence>
<evidence type="ECO:0000313" key="3">
    <source>
        <dbReference type="EMBL" id="KAK4497335.1"/>
    </source>
</evidence>
<evidence type="ECO:0000256" key="2">
    <source>
        <dbReference type="SAM" id="MobiDB-lite"/>
    </source>
</evidence>
<evidence type="ECO:0000256" key="1">
    <source>
        <dbReference type="SAM" id="Coils"/>
    </source>
</evidence>
<comment type="caution">
    <text evidence="3">The sequence shown here is derived from an EMBL/GenBank/DDBJ whole genome shotgun (WGS) entry which is preliminary data.</text>
</comment>
<name>A0ABR0E7W6_ZASCE</name>